<keyword evidence="3" id="KW-0436">Ligase</keyword>
<organism evidence="3 4">
    <name type="scientific">Paenibacillus albicereus</name>
    <dbReference type="NCBI Taxonomy" id="2726185"/>
    <lineage>
        <taxon>Bacteria</taxon>
        <taxon>Bacillati</taxon>
        <taxon>Bacillota</taxon>
        <taxon>Bacilli</taxon>
        <taxon>Bacillales</taxon>
        <taxon>Paenibacillaceae</taxon>
        <taxon>Paenibacillus</taxon>
    </lineage>
</organism>
<dbReference type="Gene3D" id="3.30.300.30">
    <property type="match status" value="1"/>
</dbReference>
<protein>
    <submittedName>
        <fullName evidence="3">Long-chain fatty acid--CoA ligase</fullName>
    </submittedName>
</protein>
<dbReference type="InterPro" id="IPR020845">
    <property type="entry name" value="AMP-binding_CS"/>
</dbReference>
<name>A0A6H2H441_9BACL</name>
<reference evidence="3 4" key="1">
    <citation type="submission" date="2020-04" db="EMBL/GenBank/DDBJ databases">
        <title>Novel Paenibacillus strain UniB2 isolated from commercial digestive syrup.</title>
        <authorList>
            <person name="Thorat V."/>
            <person name="Kirdat K."/>
            <person name="Tiwarekar B."/>
            <person name="Yadav A."/>
        </authorList>
    </citation>
    <scope>NUCLEOTIDE SEQUENCE [LARGE SCALE GENOMIC DNA]</scope>
    <source>
        <strain evidence="3 4">UniB2</strain>
    </source>
</reference>
<dbReference type="AlphaFoldDB" id="A0A6H2H441"/>
<dbReference type="PANTHER" id="PTHR43767:SF1">
    <property type="entry name" value="NONRIBOSOMAL PEPTIDE SYNTHASE PES1 (EUROFUNG)-RELATED"/>
    <property type="match status" value="1"/>
</dbReference>
<dbReference type="SUPFAM" id="SSF56801">
    <property type="entry name" value="Acetyl-CoA synthetase-like"/>
    <property type="match status" value="1"/>
</dbReference>
<dbReference type="PROSITE" id="PS00455">
    <property type="entry name" value="AMP_BINDING"/>
    <property type="match status" value="1"/>
</dbReference>
<evidence type="ECO:0000259" key="2">
    <source>
        <dbReference type="Pfam" id="PF13193"/>
    </source>
</evidence>
<dbReference type="InterPro" id="IPR025110">
    <property type="entry name" value="AMP-bd_C"/>
</dbReference>
<accession>A0A6H2H441</accession>
<dbReference type="KEGG" id="palr:HGI30_17845"/>
<keyword evidence="4" id="KW-1185">Reference proteome</keyword>
<dbReference type="CDD" id="cd04433">
    <property type="entry name" value="AFD_class_I"/>
    <property type="match status" value="1"/>
</dbReference>
<proteinExistence type="predicted"/>
<dbReference type="GO" id="GO:0016878">
    <property type="term" value="F:acid-thiol ligase activity"/>
    <property type="evidence" value="ECO:0007669"/>
    <property type="project" value="UniProtKB-ARBA"/>
</dbReference>
<evidence type="ECO:0000259" key="1">
    <source>
        <dbReference type="Pfam" id="PF00501"/>
    </source>
</evidence>
<gene>
    <name evidence="3" type="ORF">HGI30_17845</name>
</gene>
<dbReference type="InterPro" id="IPR042099">
    <property type="entry name" value="ANL_N_sf"/>
</dbReference>
<dbReference type="InterPro" id="IPR045851">
    <property type="entry name" value="AMP-bd_C_sf"/>
</dbReference>
<dbReference type="PANTHER" id="PTHR43767">
    <property type="entry name" value="LONG-CHAIN-FATTY-ACID--COA LIGASE"/>
    <property type="match status" value="1"/>
</dbReference>
<dbReference type="InterPro" id="IPR000873">
    <property type="entry name" value="AMP-dep_synth/lig_dom"/>
</dbReference>
<evidence type="ECO:0000313" key="3">
    <source>
        <dbReference type="EMBL" id="QJC54441.1"/>
    </source>
</evidence>
<dbReference type="Proteomes" id="UP000502136">
    <property type="component" value="Chromosome"/>
</dbReference>
<dbReference type="Pfam" id="PF13193">
    <property type="entry name" value="AMP-binding_C"/>
    <property type="match status" value="1"/>
</dbReference>
<evidence type="ECO:0000313" key="4">
    <source>
        <dbReference type="Proteomes" id="UP000502136"/>
    </source>
</evidence>
<dbReference type="EMBL" id="CP051428">
    <property type="protein sequence ID" value="QJC54441.1"/>
    <property type="molecule type" value="Genomic_DNA"/>
</dbReference>
<sequence>MRRHATMEWLLQTLAGYADRQAMVRGERSITYADLLASCRSWSGRIREHGIQPGEVVSLEGDYSPSACGAMLALLANRNVIVPLSASVRHRRDELAEIAQVDRSIVFDGGPEAAVRTLARSGHAGLLDTFIKEEKPGLVLFTSGTTGRPKAILHDFAAFLERYKAPRDTLRTLTFLLFDHIGGINTMFHTFANGGTIIAPDSRTAPAICALIERHRIELLPASPSFLNLLLLSGVHRDYDLSSLRIITYGTEVMPDATLNAARLAFPEAQLRQTYGLSELGILRAKSRASGSPWLRIGGEGIETRIVDGVLHIRSGTAMRGYLNAPNPFDEEGWFDTQDEVLEDGGYIRILGRRSEVINVGGRKVYPVEVEDVLLQMPEVADAAVRGEPNPLLGSIVAAAVNVQEPLEPSELKARIRSFCRGKLEEYQIPVKIEIRQGELYTDRYKKIRKEQLPGR</sequence>
<feature type="domain" description="AMP-dependent synthetase/ligase" evidence="1">
    <location>
        <begin position="14"/>
        <end position="285"/>
    </location>
</feature>
<feature type="domain" description="AMP-binding enzyme C-terminal" evidence="2">
    <location>
        <begin position="369"/>
        <end position="436"/>
    </location>
</feature>
<dbReference type="Gene3D" id="3.40.50.12780">
    <property type="entry name" value="N-terminal domain of ligase-like"/>
    <property type="match status" value="1"/>
</dbReference>
<dbReference type="Pfam" id="PF00501">
    <property type="entry name" value="AMP-binding"/>
    <property type="match status" value="1"/>
</dbReference>
<dbReference type="InterPro" id="IPR050237">
    <property type="entry name" value="ATP-dep_AMP-bd_enzyme"/>
</dbReference>